<keyword evidence="1" id="KW-0472">Membrane</keyword>
<organism evidence="2 3">
    <name type="scientific">Piromyces finnis</name>
    <dbReference type="NCBI Taxonomy" id="1754191"/>
    <lineage>
        <taxon>Eukaryota</taxon>
        <taxon>Fungi</taxon>
        <taxon>Fungi incertae sedis</taxon>
        <taxon>Chytridiomycota</taxon>
        <taxon>Chytridiomycota incertae sedis</taxon>
        <taxon>Neocallimastigomycetes</taxon>
        <taxon>Neocallimastigales</taxon>
        <taxon>Neocallimastigaceae</taxon>
        <taxon>Piromyces</taxon>
    </lineage>
</organism>
<gene>
    <name evidence="2" type="ORF">BCR36DRAFT_276147</name>
</gene>
<name>A0A1Y1VL66_9FUNG</name>
<dbReference type="EMBL" id="MCFH01000003">
    <property type="protein sequence ID" value="ORX59219.1"/>
    <property type="molecule type" value="Genomic_DNA"/>
</dbReference>
<evidence type="ECO:0000313" key="2">
    <source>
        <dbReference type="EMBL" id="ORX59219.1"/>
    </source>
</evidence>
<keyword evidence="3" id="KW-1185">Reference proteome</keyword>
<evidence type="ECO:0000256" key="1">
    <source>
        <dbReference type="SAM" id="Phobius"/>
    </source>
</evidence>
<dbReference type="AlphaFoldDB" id="A0A1Y1VL66"/>
<evidence type="ECO:0000313" key="3">
    <source>
        <dbReference type="Proteomes" id="UP000193719"/>
    </source>
</evidence>
<reference evidence="2 3" key="1">
    <citation type="submission" date="2016-08" db="EMBL/GenBank/DDBJ databases">
        <title>Genomes of anaerobic fungi encode conserved fungal cellulosomes for biomass hydrolysis.</title>
        <authorList>
            <consortium name="DOE Joint Genome Institute"/>
            <person name="Haitjema C.H."/>
            <person name="Gilmore S.P."/>
            <person name="Henske J.K."/>
            <person name="Solomon K.V."/>
            <person name="De Groot R."/>
            <person name="Kuo A."/>
            <person name="Mondo S.J."/>
            <person name="Salamov A.A."/>
            <person name="Labutti K."/>
            <person name="Zhao Z."/>
            <person name="Chiniquy J."/>
            <person name="Barry K."/>
            <person name="Brewer H.M."/>
            <person name="Purvine S.O."/>
            <person name="Wright A.T."/>
            <person name="Boxma B."/>
            <person name="Van Alen T."/>
            <person name="Hackstein J.H."/>
            <person name="Baker S.E."/>
            <person name="Grigoriev I.V."/>
            <person name="O'Malley M.A."/>
        </authorList>
    </citation>
    <scope>NUCLEOTIDE SEQUENCE [LARGE SCALE GENOMIC DNA]</scope>
    <source>
        <strain evidence="3">finn</strain>
    </source>
</reference>
<sequence length="396" mass="46073">MLFFISELFLTYISYLECSIYFLIKHIGILLAFVIYYIYISVGYELGIFGEITENNKKICMVSSFSMNSIDSIGSDISDIYDIYYSLENSTSSISSLDKNSSEVIIKMKNENEISSSKSLIINEFNSRKNSTDSDNFNYKIKRNISQEKINSKNGSKSDVSNSIGYESFRNKNKEIVERQRNLLSNIINKNLTKNVNNTKKDIKNKNKKTIHKNIRKAHSLFIEIAFFYPFFILITIILTIIYSYMKKNMEENTIQGKNGQWFYKCSLETSDMAYNSLELMILIFTLIKGKYVVRCNCVYKCTRYITYSTIIGIVFGPTVNVRNDANKYFKIKKYKKCLLHNSLSCGCPLEETDENLEPLIKKYILFYKFCTTNINIKHGKIRYLSIKSKLNIVKK</sequence>
<dbReference type="Proteomes" id="UP000193719">
    <property type="component" value="Unassembled WGS sequence"/>
</dbReference>
<reference evidence="2 3" key="2">
    <citation type="submission" date="2016-08" db="EMBL/GenBank/DDBJ databases">
        <title>Pervasive Adenine N6-methylation of Active Genes in Fungi.</title>
        <authorList>
            <consortium name="DOE Joint Genome Institute"/>
            <person name="Mondo S.J."/>
            <person name="Dannebaum R.O."/>
            <person name="Kuo R.C."/>
            <person name="Labutti K."/>
            <person name="Haridas S."/>
            <person name="Kuo A."/>
            <person name="Salamov A."/>
            <person name="Ahrendt S.R."/>
            <person name="Lipzen A."/>
            <person name="Sullivan W."/>
            <person name="Andreopoulos W.B."/>
            <person name="Clum A."/>
            <person name="Lindquist E."/>
            <person name="Daum C."/>
            <person name="Ramamoorthy G.K."/>
            <person name="Gryganskyi A."/>
            <person name="Culley D."/>
            <person name="Magnuson J.K."/>
            <person name="James T.Y."/>
            <person name="O'Malley M.A."/>
            <person name="Stajich J.E."/>
            <person name="Spatafora J.W."/>
            <person name="Visel A."/>
            <person name="Grigoriev I.V."/>
        </authorList>
    </citation>
    <scope>NUCLEOTIDE SEQUENCE [LARGE SCALE GENOMIC DNA]</scope>
    <source>
        <strain evidence="3">finn</strain>
    </source>
</reference>
<proteinExistence type="predicted"/>
<evidence type="ECO:0008006" key="4">
    <source>
        <dbReference type="Google" id="ProtNLM"/>
    </source>
</evidence>
<keyword evidence="1" id="KW-0812">Transmembrane</keyword>
<protein>
    <recommendedName>
        <fullName evidence="4">G-protein coupled receptors family 3 profile domain-containing protein</fullName>
    </recommendedName>
</protein>
<feature type="transmembrane region" description="Helical" evidence="1">
    <location>
        <begin position="20"/>
        <end position="39"/>
    </location>
</feature>
<feature type="transmembrane region" description="Helical" evidence="1">
    <location>
        <begin position="221"/>
        <end position="246"/>
    </location>
</feature>
<keyword evidence="1" id="KW-1133">Transmembrane helix</keyword>
<comment type="caution">
    <text evidence="2">The sequence shown here is derived from an EMBL/GenBank/DDBJ whole genome shotgun (WGS) entry which is preliminary data.</text>
</comment>
<dbReference type="OrthoDB" id="10532314at2759"/>
<accession>A0A1Y1VL66</accession>